<organism evidence="3">
    <name type="scientific">Hydatigena taeniaeformis</name>
    <name type="common">Feline tapeworm</name>
    <name type="synonym">Taenia taeniaeformis</name>
    <dbReference type="NCBI Taxonomy" id="6205"/>
    <lineage>
        <taxon>Eukaryota</taxon>
        <taxon>Metazoa</taxon>
        <taxon>Spiralia</taxon>
        <taxon>Lophotrochozoa</taxon>
        <taxon>Platyhelminthes</taxon>
        <taxon>Cestoda</taxon>
        <taxon>Eucestoda</taxon>
        <taxon>Cyclophyllidea</taxon>
        <taxon>Taeniidae</taxon>
        <taxon>Hydatigera</taxon>
    </lineage>
</organism>
<evidence type="ECO:0000313" key="3">
    <source>
        <dbReference type="WBParaSite" id="TTAC_0000171301-mRNA-1"/>
    </source>
</evidence>
<proteinExistence type="predicted"/>
<reference evidence="3" key="1">
    <citation type="submission" date="2017-02" db="UniProtKB">
        <authorList>
            <consortium name="WormBaseParasite"/>
        </authorList>
    </citation>
    <scope>IDENTIFICATION</scope>
</reference>
<dbReference type="AlphaFoldDB" id="A0A0R3WLS5"/>
<sequence length="206" mass="22558">MNSSQEDLFFDQSRSLRLDAFGSSLLEIERGKFQAQHVPTYHHFSSSDLSIEVSISLHDSNNEKQFLYELKPSTYSEKVSLIVSRARSVSFPPPFAALLLSTKLDVPTSNECPISANFLQQLTGHTSHAIIVFGAADGSIFALPTTEPAKIMRIFHFPSLSPVSDLSMLYCIPSPELDIVDGDIDECLVAITSGGLLAACYLNADQ</sequence>
<accession>A0A0R3WLS5</accession>
<dbReference type="STRING" id="6205.A0A0R3WLS5"/>
<dbReference type="WBParaSite" id="TTAC_0000171301-mRNA-1">
    <property type="protein sequence ID" value="TTAC_0000171301-mRNA-1"/>
    <property type="gene ID" value="TTAC_0000171301"/>
</dbReference>
<protein>
    <submittedName>
        <fullName evidence="3">Nucleoporin_N domain-containing protein</fullName>
    </submittedName>
</protein>
<gene>
    <name evidence="1" type="ORF">TTAC_LOCUS1700</name>
</gene>
<name>A0A0R3WLS5_HYDTA</name>
<reference evidence="1 2" key="2">
    <citation type="submission" date="2018-11" db="EMBL/GenBank/DDBJ databases">
        <authorList>
            <consortium name="Pathogen Informatics"/>
        </authorList>
    </citation>
    <scope>NUCLEOTIDE SEQUENCE [LARGE SCALE GENOMIC DNA]</scope>
</reference>
<dbReference type="Proteomes" id="UP000274429">
    <property type="component" value="Unassembled WGS sequence"/>
</dbReference>
<evidence type="ECO:0000313" key="1">
    <source>
        <dbReference type="EMBL" id="VDM18415.1"/>
    </source>
</evidence>
<dbReference type="EMBL" id="UYWX01000455">
    <property type="protein sequence ID" value="VDM18415.1"/>
    <property type="molecule type" value="Genomic_DNA"/>
</dbReference>
<keyword evidence="2" id="KW-1185">Reference proteome</keyword>
<evidence type="ECO:0000313" key="2">
    <source>
        <dbReference type="Proteomes" id="UP000274429"/>
    </source>
</evidence>